<dbReference type="PANTHER" id="PTHR11954:SF6">
    <property type="entry name" value="MACROPHAGE MIGRATION INHIBITORY FACTOR"/>
    <property type="match status" value="1"/>
</dbReference>
<evidence type="ECO:0000256" key="1">
    <source>
        <dbReference type="ARBA" id="ARBA00004613"/>
    </source>
</evidence>
<evidence type="ECO:0000256" key="9">
    <source>
        <dbReference type="ARBA" id="ARBA00039086"/>
    </source>
</evidence>
<dbReference type="OMA" id="YMHTMSA"/>
<reference evidence="14" key="1">
    <citation type="submission" date="2015-02" db="EMBL/GenBank/DDBJ databases">
        <title>Genome sequencing for Strongylocentrotus purpuratus.</title>
        <authorList>
            <person name="Murali S."/>
            <person name="Liu Y."/>
            <person name="Vee V."/>
            <person name="English A."/>
            <person name="Wang M."/>
            <person name="Skinner E."/>
            <person name="Han Y."/>
            <person name="Muzny D.M."/>
            <person name="Worley K.C."/>
            <person name="Gibbs R.A."/>
        </authorList>
    </citation>
    <scope>NUCLEOTIDE SEQUENCE</scope>
</reference>
<organism evidence="13 14">
    <name type="scientific">Strongylocentrotus purpuratus</name>
    <name type="common">Purple sea urchin</name>
    <dbReference type="NCBI Taxonomy" id="7668"/>
    <lineage>
        <taxon>Eukaryota</taxon>
        <taxon>Metazoa</taxon>
        <taxon>Echinodermata</taxon>
        <taxon>Eleutherozoa</taxon>
        <taxon>Echinozoa</taxon>
        <taxon>Echinoidea</taxon>
        <taxon>Euechinoidea</taxon>
        <taxon>Echinacea</taxon>
        <taxon>Camarodonta</taxon>
        <taxon>Echinidea</taxon>
        <taxon>Strongylocentrotidae</taxon>
        <taxon>Strongylocentrotus</taxon>
    </lineage>
</organism>
<evidence type="ECO:0000313" key="14">
    <source>
        <dbReference type="Proteomes" id="UP000007110"/>
    </source>
</evidence>
<protein>
    <recommendedName>
        <fullName evidence="12">L-dopachrome isomerase</fullName>
        <ecNumber evidence="9">5.3.2.1</ecNumber>
        <ecNumber evidence="8">5.3.3.12</ecNumber>
    </recommendedName>
    <alternativeName>
        <fullName evidence="10">L-dopachrome tautomerase</fullName>
    </alternativeName>
    <alternativeName>
        <fullName evidence="11">Phenylpyruvate tautomerase</fullName>
    </alternativeName>
</protein>
<dbReference type="GO" id="GO:0004167">
    <property type="term" value="F:dopachrome isomerase activity"/>
    <property type="evidence" value="ECO:0007669"/>
    <property type="project" value="UniProtKB-EC"/>
</dbReference>
<evidence type="ECO:0000256" key="7">
    <source>
        <dbReference type="ARBA" id="ARBA00036823"/>
    </source>
</evidence>
<keyword evidence="4" id="KW-0964">Secreted</keyword>
<evidence type="ECO:0000256" key="10">
    <source>
        <dbReference type="ARBA" id="ARBA00041631"/>
    </source>
</evidence>
<keyword evidence="5" id="KW-0413">Isomerase</keyword>
<dbReference type="GeneID" id="577624"/>
<evidence type="ECO:0000256" key="8">
    <source>
        <dbReference type="ARBA" id="ARBA00038932"/>
    </source>
</evidence>
<reference evidence="13" key="2">
    <citation type="submission" date="2021-01" db="UniProtKB">
        <authorList>
            <consortium name="EnsemblMetazoa"/>
        </authorList>
    </citation>
    <scope>IDENTIFICATION</scope>
</reference>
<dbReference type="InterPro" id="IPR001398">
    <property type="entry name" value="Macrophage_inhib_fac"/>
</dbReference>
<evidence type="ECO:0000256" key="5">
    <source>
        <dbReference type="ARBA" id="ARBA00023235"/>
    </source>
</evidence>
<evidence type="ECO:0000256" key="12">
    <source>
        <dbReference type="ARBA" id="ARBA00042730"/>
    </source>
</evidence>
<dbReference type="EC" id="5.3.2.1" evidence="9"/>
<evidence type="ECO:0000256" key="6">
    <source>
        <dbReference type="ARBA" id="ARBA00036735"/>
    </source>
</evidence>
<dbReference type="EnsemblMetazoa" id="XM_794870">
    <property type="protein sequence ID" value="XP_799963"/>
    <property type="gene ID" value="LOC577624"/>
</dbReference>
<dbReference type="EC" id="5.3.3.12" evidence="8"/>
<dbReference type="GO" id="GO:0050178">
    <property type="term" value="F:phenylpyruvate tautomerase activity"/>
    <property type="evidence" value="ECO:0000318"/>
    <property type="project" value="GO_Central"/>
</dbReference>
<dbReference type="OrthoDB" id="255819at2759"/>
<comment type="subcellular location">
    <subcellularLocation>
        <location evidence="1">Secreted</location>
    </subcellularLocation>
</comment>
<dbReference type="Gene3D" id="3.30.429.10">
    <property type="entry name" value="Macrophage Migration Inhibitory Factor"/>
    <property type="match status" value="1"/>
</dbReference>
<comment type="similarity">
    <text evidence="2">Belongs to the MIF family.</text>
</comment>
<sequence>MPLAVFVTNVDMSSTMEEFATGISHILSDRLHREEEKITVSIQPNQFMFRGGSTDPAGYVSLCTSRGFGDVEHRRDTSQKVLDFIKEQLKLKDSSRFMVYMHTMSADDIGIDGGLVSDRFGCMGQGGPFDVRWHKLTK</sequence>
<dbReference type="GO" id="GO:0005615">
    <property type="term" value="C:extracellular space"/>
    <property type="evidence" value="ECO:0000318"/>
    <property type="project" value="GO_Central"/>
</dbReference>
<dbReference type="RefSeq" id="XP_799963.1">
    <property type="nucleotide sequence ID" value="XM_794870.5"/>
</dbReference>
<evidence type="ECO:0000256" key="11">
    <source>
        <dbReference type="ARBA" id="ARBA00041912"/>
    </source>
</evidence>
<dbReference type="InParanoid" id="A0A7M7RFU4"/>
<dbReference type="SUPFAM" id="SSF55331">
    <property type="entry name" value="Tautomerase/MIF"/>
    <property type="match status" value="1"/>
</dbReference>
<evidence type="ECO:0000256" key="2">
    <source>
        <dbReference type="ARBA" id="ARBA00005851"/>
    </source>
</evidence>
<evidence type="ECO:0000313" key="13">
    <source>
        <dbReference type="EnsemblMetazoa" id="XP_799963"/>
    </source>
</evidence>
<dbReference type="Pfam" id="PF01187">
    <property type="entry name" value="MIF"/>
    <property type="match status" value="1"/>
</dbReference>
<dbReference type="AlphaFoldDB" id="A0A7M7RFU4"/>
<evidence type="ECO:0000256" key="4">
    <source>
        <dbReference type="ARBA" id="ARBA00022525"/>
    </source>
</evidence>
<dbReference type="PANTHER" id="PTHR11954">
    <property type="entry name" value="D-DOPACHROME DECARBOXYLASE"/>
    <property type="match status" value="1"/>
</dbReference>
<proteinExistence type="inferred from homology"/>
<dbReference type="GO" id="GO:0005125">
    <property type="term" value="F:cytokine activity"/>
    <property type="evidence" value="ECO:0000318"/>
    <property type="project" value="GO_Central"/>
</dbReference>
<comment type="catalytic activity">
    <reaction evidence="7">
        <text>L-dopachrome = 5,6-dihydroxyindole-2-carboxylate</text>
        <dbReference type="Rhea" id="RHEA:13041"/>
        <dbReference type="ChEBI" id="CHEBI:16875"/>
        <dbReference type="ChEBI" id="CHEBI:57509"/>
        <dbReference type="EC" id="5.3.3.12"/>
    </reaction>
</comment>
<dbReference type="Proteomes" id="UP000007110">
    <property type="component" value="Unassembled WGS sequence"/>
</dbReference>
<dbReference type="InterPro" id="IPR014347">
    <property type="entry name" value="Tautomerase/MIF_sf"/>
</dbReference>
<keyword evidence="14" id="KW-1185">Reference proteome</keyword>
<accession>A0A7M7RFU4</accession>
<name>A0A7M7RFU4_STRPU</name>
<dbReference type="KEGG" id="spu:577624"/>
<comment type="catalytic activity">
    <reaction evidence="6">
        <text>3-phenylpyruvate = enol-phenylpyruvate</text>
        <dbReference type="Rhea" id="RHEA:17097"/>
        <dbReference type="ChEBI" id="CHEBI:16815"/>
        <dbReference type="ChEBI" id="CHEBI:18005"/>
        <dbReference type="EC" id="5.3.2.1"/>
    </reaction>
</comment>
<keyword evidence="3" id="KW-0202">Cytokine</keyword>
<evidence type="ECO:0000256" key="3">
    <source>
        <dbReference type="ARBA" id="ARBA00022514"/>
    </source>
</evidence>